<dbReference type="Pfam" id="PF01433">
    <property type="entry name" value="Peptidase_M1"/>
    <property type="match status" value="1"/>
</dbReference>
<comment type="caution">
    <text evidence="4">The sequence shown here is derived from an EMBL/GenBank/DDBJ whole genome shotgun (WGS) entry which is preliminary data.</text>
</comment>
<proteinExistence type="predicted"/>
<feature type="signal peptide" evidence="2">
    <location>
        <begin position="1"/>
        <end position="19"/>
    </location>
</feature>
<evidence type="ECO:0000259" key="3">
    <source>
        <dbReference type="Pfam" id="PF01433"/>
    </source>
</evidence>
<accession>A0ABX1I7Z9</accession>
<organism evidence="4 5">
    <name type="scientific">Marichromatium bheemlicum</name>
    <dbReference type="NCBI Taxonomy" id="365339"/>
    <lineage>
        <taxon>Bacteria</taxon>
        <taxon>Pseudomonadati</taxon>
        <taxon>Pseudomonadota</taxon>
        <taxon>Gammaproteobacteria</taxon>
        <taxon>Chromatiales</taxon>
        <taxon>Chromatiaceae</taxon>
        <taxon>Marichromatium</taxon>
    </lineage>
</organism>
<evidence type="ECO:0000313" key="5">
    <source>
        <dbReference type="Proteomes" id="UP000740754"/>
    </source>
</evidence>
<sequence>MRHLILSTLLLLGLTPVQATPQPPLVEHQLAVHIDPATGTLEASDRLRLPAGLDDTLVLLDAGLTPTVGDETATLTPVGRRGHLAVYRLRHAGTGPLTLDYRGQIRHGLRRQIEGVGRDRQWSLGTIGSDGIFLSGASGWYPLLPGQRLRFALDVTLPAGWIAVSQGDGPGTAPESGRSQWRETQPQESIYLVAAPFTLYRDSSEGIATQVYLRAPDPALARRYLDATASYLRDYGARIGPYPYAKFALVENFWESGYGMPSFTLLGSRVIRLPFILHTAYPHEILHNWWGNGVYVDADSGNWSEGLTNYLADYWQRERAGTGVEARREMLKAYADHVHHGEDFPLSAFRARHDGGSQAIGYGKGAMIFHMLRRRLGDETFDAGLRRFYADNRFRAAGYAELRRAFEQASGTDLGDFFAAWVERPGAPTLALDGVRLEQHDGQIEVHGEIRQTQPGAPFPLHLPLRLALPDDTSRTVWIDTDERAQAFGIALEQRPLALAVDPGFDVFRTLLPGETPVALGNLFGAEQGLILLPARAPTALLDGYRALAERWRAGHPGWRVALDSAFETLPERGAIWLLGWENRHRATFERAVPDPTAAPPTRRLDGLDSIVLTAARGEQPLAWLGTELAEALPALARKLPHYGKYGYLGFTGARAKNRLKGQWPSGPSALHHHFDPPPTDDPGRAPAHLH</sequence>
<feature type="domain" description="Peptidase M1 membrane alanine aminopeptidase" evidence="3">
    <location>
        <begin position="283"/>
        <end position="421"/>
    </location>
</feature>
<keyword evidence="5" id="KW-1185">Reference proteome</keyword>
<feature type="chain" id="PRO_5046443105" evidence="2">
    <location>
        <begin position="20"/>
        <end position="691"/>
    </location>
</feature>
<dbReference type="Gene3D" id="1.10.390.10">
    <property type="entry name" value="Neutral Protease Domain 2"/>
    <property type="match status" value="1"/>
</dbReference>
<reference evidence="4 5" key="1">
    <citation type="submission" date="2020-04" db="EMBL/GenBank/DDBJ databases">
        <title>Draft Whole-Genome sequence of Marichromatium bheemlicum DSM 18632, type strain.</title>
        <authorList>
            <person name="Kyndt J.A."/>
            <person name="Meyer T.E."/>
        </authorList>
    </citation>
    <scope>NUCLEOTIDE SEQUENCE [LARGE SCALE GENOMIC DNA]</scope>
    <source>
        <strain evidence="4 5">DSM 18632</strain>
    </source>
</reference>
<dbReference type="InterPro" id="IPR034015">
    <property type="entry name" value="M1_LTA4H"/>
</dbReference>
<gene>
    <name evidence="4" type="ORF">HF203_03795</name>
</gene>
<dbReference type="PANTHER" id="PTHR45726">
    <property type="entry name" value="LEUKOTRIENE A-4 HYDROLASE"/>
    <property type="match status" value="1"/>
</dbReference>
<keyword evidence="2" id="KW-0732">Signal</keyword>
<dbReference type="InterPro" id="IPR027268">
    <property type="entry name" value="Peptidase_M4/M1_CTD_sf"/>
</dbReference>
<dbReference type="RefSeq" id="WP_168666725.1">
    <property type="nucleotide sequence ID" value="NZ_JAAXKX010000003.1"/>
</dbReference>
<evidence type="ECO:0000256" key="2">
    <source>
        <dbReference type="SAM" id="SignalP"/>
    </source>
</evidence>
<dbReference type="EMBL" id="JAAXKX010000003">
    <property type="protein sequence ID" value="NKN32340.1"/>
    <property type="molecule type" value="Genomic_DNA"/>
</dbReference>
<feature type="region of interest" description="Disordered" evidence="1">
    <location>
        <begin position="660"/>
        <end position="691"/>
    </location>
</feature>
<evidence type="ECO:0000256" key="1">
    <source>
        <dbReference type="SAM" id="MobiDB-lite"/>
    </source>
</evidence>
<name>A0ABX1I7Z9_9GAMM</name>
<evidence type="ECO:0000313" key="4">
    <source>
        <dbReference type="EMBL" id="NKN32340.1"/>
    </source>
</evidence>
<dbReference type="Proteomes" id="UP000740754">
    <property type="component" value="Unassembled WGS sequence"/>
</dbReference>
<dbReference type="InterPro" id="IPR014782">
    <property type="entry name" value="Peptidase_M1_dom"/>
</dbReference>
<protein>
    <submittedName>
        <fullName evidence="4">M1 family metallopeptidase</fullName>
    </submittedName>
</protein>
<dbReference type="SUPFAM" id="SSF55486">
    <property type="entry name" value="Metalloproteases ('zincins'), catalytic domain"/>
    <property type="match status" value="1"/>
</dbReference>
<dbReference type="PANTHER" id="PTHR45726:SF3">
    <property type="entry name" value="LEUKOTRIENE A-4 HYDROLASE"/>
    <property type="match status" value="1"/>
</dbReference>